<evidence type="ECO:0000313" key="2">
    <source>
        <dbReference type="Proteomes" id="UP001151760"/>
    </source>
</evidence>
<sequence>MTGNKDLFSTYEAYDGGNVVFGSNAKSKIIGKALGWHLEVIHVTWAHLEKKRRRLQLYTKVVEEKSSQWLETTSEIQVTPSGLQGDDVRNLVTASISNRLKEALEDSTG</sequence>
<gene>
    <name evidence="1" type="ORF">Tco_0911364</name>
</gene>
<comment type="caution">
    <text evidence="1">The sequence shown here is derived from an EMBL/GenBank/DDBJ whole genome shotgun (WGS) entry which is preliminary data.</text>
</comment>
<name>A0ABQ5D2P4_9ASTR</name>
<evidence type="ECO:0000313" key="1">
    <source>
        <dbReference type="EMBL" id="GJT31089.1"/>
    </source>
</evidence>
<reference evidence="1" key="2">
    <citation type="submission" date="2022-01" db="EMBL/GenBank/DDBJ databases">
        <authorList>
            <person name="Yamashiro T."/>
            <person name="Shiraishi A."/>
            <person name="Satake H."/>
            <person name="Nakayama K."/>
        </authorList>
    </citation>
    <scope>NUCLEOTIDE SEQUENCE</scope>
</reference>
<reference evidence="1" key="1">
    <citation type="journal article" date="2022" name="Int. J. Mol. Sci.">
        <title>Draft Genome of Tanacetum Coccineum: Genomic Comparison of Closely Related Tanacetum-Family Plants.</title>
        <authorList>
            <person name="Yamashiro T."/>
            <person name="Shiraishi A."/>
            <person name="Nakayama K."/>
            <person name="Satake H."/>
        </authorList>
    </citation>
    <scope>NUCLEOTIDE SEQUENCE</scope>
</reference>
<dbReference type="EMBL" id="BQNB010014676">
    <property type="protein sequence ID" value="GJT31089.1"/>
    <property type="molecule type" value="Genomic_DNA"/>
</dbReference>
<keyword evidence="2" id="KW-1185">Reference proteome</keyword>
<protein>
    <submittedName>
        <fullName evidence="1">Uncharacterized protein</fullName>
    </submittedName>
</protein>
<accession>A0ABQ5D2P4</accession>
<proteinExistence type="predicted"/>
<dbReference type="Proteomes" id="UP001151760">
    <property type="component" value="Unassembled WGS sequence"/>
</dbReference>
<organism evidence="1 2">
    <name type="scientific">Tanacetum coccineum</name>
    <dbReference type="NCBI Taxonomy" id="301880"/>
    <lineage>
        <taxon>Eukaryota</taxon>
        <taxon>Viridiplantae</taxon>
        <taxon>Streptophyta</taxon>
        <taxon>Embryophyta</taxon>
        <taxon>Tracheophyta</taxon>
        <taxon>Spermatophyta</taxon>
        <taxon>Magnoliopsida</taxon>
        <taxon>eudicotyledons</taxon>
        <taxon>Gunneridae</taxon>
        <taxon>Pentapetalae</taxon>
        <taxon>asterids</taxon>
        <taxon>campanulids</taxon>
        <taxon>Asterales</taxon>
        <taxon>Asteraceae</taxon>
        <taxon>Asteroideae</taxon>
        <taxon>Anthemideae</taxon>
        <taxon>Anthemidinae</taxon>
        <taxon>Tanacetum</taxon>
    </lineage>
</organism>